<proteinExistence type="predicted"/>
<dbReference type="AlphaFoldDB" id="A0A3M7LW44"/>
<keyword evidence="3" id="KW-1185">Reference proteome</keyword>
<evidence type="ECO:0000256" key="1">
    <source>
        <dbReference type="SAM" id="MobiDB-lite"/>
    </source>
</evidence>
<name>A0A3M7LW44_9PLEO</name>
<dbReference type="Proteomes" id="UP000265663">
    <property type="component" value="Unassembled WGS sequence"/>
</dbReference>
<organism evidence="2 3">
    <name type="scientific">Pyrenophora seminiperda CCB06</name>
    <dbReference type="NCBI Taxonomy" id="1302712"/>
    <lineage>
        <taxon>Eukaryota</taxon>
        <taxon>Fungi</taxon>
        <taxon>Dikarya</taxon>
        <taxon>Ascomycota</taxon>
        <taxon>Pezizomycotina</taxon>
        <taxon>Dothideomycetes</taxon>
        <taxon>Pleosporomycetidae</taxon>
        <taxon>Pleosporales</taxon>
        <taxon>Pleosporineae</taxon>
        <taxon>Pleosporaceae</taxon>
        <taxon>Pyrenophora</taxon>
    </lineage>
</organism>
<protein>
    <submittedName>
        <fullName evidence="2">Uncharacterized protein</fullName>
    </submittedName>
</protein>
<reference evidence="2 3" key="1">
    <citation type="journal article" date="2014" name="PLoS ONE">
        <title>De novo Genome Assembly of the Fungal Plant Pathogen Pyrenophora semeniperda.</title>
        <authorList>
            <person name="Soliai M.M."/>
            <person name="Meyer S.E."/>
            <person name="Udall J.A."/>
            <person name="Elzinga D.E."/>
            <person name="Hermansen R.A."/>
            <person name="Bodily P.M."/>
            <person name="Hart A.A."/>
            <person name="Coleman C.E."/>
        </authorList>
    </citation>
    <scope>NUCLEOTIDE SEQUENCE [LARGE SCALE GENOMIC DNA]</scope>
    <source>
        <strain evidence="2 3">CCB06</strain>
        <tissue evidence="2">Mycelium</tissue>
    </source>
</reference>
<gene>
    <name evidence="2" type="ORF">GMOD_00001788</name>
</gene>
<dbReference type="EMBL" id="KE747809">
    <property type="protein sequence ID" value="RMZ66453.1"/>
    <property type="molecule type" value="Genomic_DNA"/>
</dbReference>
<sequence>MSYVSSCSSHRTTTTSSIRRQHSPLSRNRTSALQLSTLQNRLNNGHQTNDRHAPTADRFGPLRCYGPWSGYRLRLVVRLPRPRRPSS</sequence>
<evidence type="ECO:0000313" key="2">
    <source>
        <dbReference type="EMBL" id="RMZ66453.1"/>
    </source>
</evidence>
<evidence type="ECO:0000313" key="3">
    <source>
        <dbReference type="Proteomes" id="UP000265663"/>
    </source>
</evidence>
<feature type="compositionally biased region" description="Low complexity" evidence="1">
    <location>
        <begin position="1"/>
        <end position="18"/>
    </location>
</feature>
<feature type="region of interest" description="Disordered" evidence="1">
    <location>
        <begin position="1"/>
        <end position="30"/>
    </location>
</feature>
<accession>A0A3M7LW44</accession>